<gene>
    <name evidence="2" type="ORF">AVDCRST_MAG75-2025</name>
</gene>
<evidence type="ECO:0000256" key="1">
    <source>
        <dbReference type="SAM" id="Phobius"/>
    </source>
</evidence>
<feature type="transmembrane region" description="Helical" evidence="1">
    <location>
        <begin position="54"/>
        <end position="78"/>
    </location>
</feature>
<sequence length="140" mass="14383">MRTKLGRVGSTAATVLALATPLGAVPYSLAEASLDPGMSPGAANEQLDTIYATHTWISLLAMVTLPLIVLSIITLGIVVLRRQLVLAWGPVASLCAIPISVAAGALAESGLPLPHPPAWIFLGRAQLLGACSMDPSPPRA</sequence>
<dbReference type="EMBL" id="CADCUO010000130">
    <property type="protein sequence ID" value="CAA9399404.1"/>
    <property type="molecule type" value="Genomic_DNA"/>
</dbReference>
<organism evidence="2">
    <name type="scientific">uncultured Propionibacteriaceae bacterium</name>
    <dbReference type="NCBI Taxonomy" id="257457"/>
    <lineage>
        <taxon>Bacteria</taxon>
        <taxon>Bacillati</taxon>
        <taxon>Actinomycetota</taxon>
        <taxon>Actinomycetes</taxon>
        <taxon>Propionibacteriales</taxon>
        <taxon>Propionibacteriaceae</taxon>
        <taxon>environmental samples</taxon>
    </lineage>
</organism>
<proteinExistence type="predicted"/>
<accession>A0A6J4NVR8</accession>
<reference evidence="2" key="1">
    <citation type="submission" date="2020-02" db="EMBL/GenBank/DDBJ databases">
        <authorList>
            <person name="Meier V. D."/>
        </authorList>
    </citation>
    <scope>NUCLEOTIDE SEQUENCE</scope>
    <source>
        <strain evidence="2">AVDCRST_MAG75</strain>
    </source>
</reference>
<dbReference type="AlphaFoldDB" id="A0A6J4NVR8"/>
<keyword evidence="1" id="KW-1133">Transmembrane helix</keyword>
<evidence type="ECO:0000313" key="2">
    <source>
        <dbReference type="EMBL" id="CAA9399404.1"/>
    </source>
</evidence>
<keyword evidence="1" id="KW-0812">Transmembrane</keyword>
<feature type="transmembrane region" description="Helical" evidence="1">
    <location>
        <begin position="85"/>
        <end position="107"/>
    </location>
</feature>
<name>A0A6J4NVR8_9ACTN</name>
<protein>
    <submittedName>
        <fullName evidence="2">Uncharacterized protein</fullName>
    </submittedName>
</protein>
<keyword evidence="1" id="KW-0472">Membrane</keyword>